<dbReference type="Gene3D" id="3.40.190.10">
    <property type="entry name" value="Periplasmic binding protein-like II"/>
    <property type="match status" value="1"/>
</dbReference>
<gene>
    <name evidence="2" type="ORF">GCM10011382_10400</name>
</gene>
<dbReference type="Proteomes" id="UP000597301">
    <property type="component" value="Unassembled WGS sequence"/>
</dbReference>
<accession>A0ABQ1NSE0</accession>
<feature type="signal peptide" evidence="1">
    <location>
        <begin position="1"/>
        <end position="23"/>
    </location>
</feature>
<evidence type="ECO:0000313" key="3">
    <source>
        <dbReference type="Proteomes" id="UP000597301"/>
    </source>
</evidence>
<dbReference type="RefSeq" id="WP_188638448.1">
    <property type="nucleotide sequence ID" value="NZ_BMHM01000002.1"/>
</dbReference>
<evidence type="ECO:0000313" key="2">
    <source>
        <dbReference type="EMBL" id="GGC82182.1"/>
    </source>
</evidence>
<keyword evidence="3" id="KW-1185">Reference proteome</keyword>
<name>A0ABQ1NSE0_9GAMM</name>
<proteinExistence type="predicted"/>
<dbReference type="SUPFAM" id="SSF53850">
    <property type="entry name" value="Periplasmic binding protein-like II"/>
    <property type="match status" value="1"/>
</dbReference>
<comment type="caution">
    <text evidence="2">The sequence shown here is derived from an EMBL/GenBank/DDBJ whole genome shotgun (WGS) entry which is preliminary data.</text>
</comment>
<reference evidence="3" key="1">
    <citation type="journal article" date="2019" name="Int. J. Syst. Evol. Microbiol.">
        <title>The Global Catalogue of Microorganisms (GCM) 10K type strain sequencing project: providing services to taxonomists for standard genome sequencing and annotation.</title>
        <authorList>
            <consortium name="The Broad Institute Genomics Platform"/>
            <consortium name="The Broad Institute Genome Sequencing Center for Infectious Disease"/>
            <person name="Wu L."/>
            <person name="Ma J."/>
        </authorList>
    </citation>
    <scope>NUCLEOTIDE SEQUENCE [LARGE SCALE GENOMIC DNA]</scope>
    <source>
        <strain evidence="3">CGMCC 1.15122</strain>
    </source>
</reference>
<feature type="chain" id="PRO_5047438021" description="Phosphate ABC transporter substrate-binding protein" evidence="1">
    <location>
        <begin position="24"/>
        <end position="141"/>
    </location>
</feature>
<evidence type="ECO:0000256" key="1">
    <source>
        <dbReference type="SAM" id="SignalP"/>
    </source>
</evidence>
<evidence type="ECO:0008006" key="4">
    <source>
        <dbReference type="Google" id="ProtNLM"/>
    </source>
</evidence>
<keyword evidence="1" id="KW-0732">Signal</keyword>
<sequence>MAKRLSRFYCCVLLSLLPCTGFADLVVVVSADAALSRIQRQELKDLYLESRTPLPGQGRITPLDQSERSRERSEFYQRYIEKTPAQLRTHWARLIFTGRGQPPQALANSQAVVERLIRDPNALGYIDPQFLDERLKVVTVE</sequence>
<organism evidence="2 3">
    <name type="scientific">Vreelandella lutescens</name>
    <dbReference type="NCBI Taxonomy" id="1602943"/>
    <lineage>
        <taxon>Bacteria</taxon>
        <taxon>Pseudomonadati</taxon>
        <taxon>Pseudomonadota</taxon>
        <taxon>Gammaproteobacteria</taxon>
        <taxon>Oceanospirillales</taxon>
        <taxon>Halomonadaceae</taxon>
        <taxon>Vreelandella</taxon>
    </lineage>
</organism>
<dbReference type="EMBL" id="BMHM01000002">
    <property type="protein sequence ID" value="GGC82182.1"/>
    <property type="molecule type" value="Genomic_DNA"/>
</dbReference>
<protein>
    <recommendedName>
        <fullName evidence="4">Phosphate ABC transporter substrate-binding protein</fullName>
    </recommendedName>
</protein>